<dbReference type="AlphaFoldDB" id="A0A8B7PCG4"/>
<evidence type="ECO:0000313" key="3">
    <source>
        <dbReference type="Proteomes" id="UP000694843"/>
    </source>
</evidence>
<keyword evidence="2" id="KW-0732">Signal</keyword>
<gene>
    <name evidence="4" type="primary">LOC108679562</name>
</gene>
<dbReference type="OrthoDB" id="6380480at2759"/>
<feature type="signal peptide" evidence="2">
    <location>
        <begin position="1"/>
        <end position="27"/>
    </location>
</feature>
<dbReference type="KEGG" id="hazt:108679562"/>
<dbReference type="Proteomes" id="UP000694843">
    <property type="component" value="Unplaced"/>
</dbReference>
<reference evidence="4" key="1">
    <citation type="submission" date="2025-08" db="UniProtKB">
        <authorList>
            <consortium name="RefSeq"/>
        </authorList>
    </citation>
    <scope>IDENTIFICATION</scope>
    <source>
        <tissue evidence="4">Whole organism</tissue>
    </source>
</reference>
<feature type="chain" id="PRO_5034480199" evidence="2">
    <location>
        <begin position="28"/>
        <end position="252"/>
    </location>
</feature>
<name>A0A8B7PCG4_HYAAZ</name>
<proteinExistence type="predicted"/>
<accession>A0A8B7PCG4</accession>
<sequence length="252" mass="27358">MRSVSPMSALQLIVTVIIITCWRHVHAKPSASSASLVSTQESASKNSPQQFQSHVSSQQLESPISTLQSSPYVSSQQAASPVAPQQSAPYVSSQQTKAAAEADSAAQSFGQFQARSPLMYRVATNYGDFRQGDVESPLNVLLHDMDDAGRGGRHFSTLDSCSNSVCDYVLRQANSLARIKLLREYIKDTVGMLDRLVTAVDSQLVTAGDTLARSVGSSCRAARPVLSDITKSNVEVDRGRSEAVRYWYPIKK</sequence>
<evidence type="ECO:0000313" key="4">
    <source>
        <dbReference type="RefSeq" id="XP_018023705.1"/>
    </source>
</evidence>
<protein>
    <submittedName>
        <fullName evidence="4">Uncharacterized protein LOC108679562</fullName>
    </submittedName>
</protein>
<keyword evidence="3" id="KW-1185">Reference proteome</keyword>
<dbReference type="GeneID" id="108679562"/>
<evidence type="ECO:0000256" key="1">
    <source>
        <dbReference type="SAM" id="MobiDB-lite"/>
    </source>
</evidence>
<organism evidence="3 4">
    <name type="scientific">Hyalella azteca</name>
    <name type="common">Amphipod</name>
    <dbReference type="NCBI Taxonomy" id="294128"/>
    <lineage>
        <taxon>Eukaryota</taxon>
        <taxon>Metazoa</taxon>
        <taxon>Ecdysozoa</taxon>
        <taxon>Arthropoda</taxon>
        <taxon>Crustacea</taxon>
        <taxon>Multicrustacea</taxon>
        <taxon>Malacostraca</taxon>
        <taxon>Eumalacostraca</taxon>
        <taxon>Peracarida</taxon>
        <taxon>Amphipoda</taxon>
        <taxon>Senticaudata</taxon>
        <taxon>Talitrida</taxon>
        <taxon>Talitroidea</taxon>
        <taxon>Hyalellidae</taxon>
        <taxon>Hyalella</taxon>
    </lineage>
</organism>
<dbReference type="RefSeq" id="XP_018023705.1">
    <property type="nucleotide sequence ID" value="XM_018168216.2"/>
</dbReference>
<feature type="region of interest" description="Disordered" evidence="1">
    <location>
        <begin position="38"/>
        <end position="60"/>
    </location>
</feature>
<evidence type="ECO:0000256" key="2">
    <source>
        <dbReference type="SAM" id="SignalP"/>
    </source>
</evidence>